<evidence type="ECO:0000313" key="1">
    <source>
        <dbReference type="EMBL" id="MFD0836138.1"/>
    </source>
</evidence>
<gene>
    <name evidence="1" type="ORF">ACFQ0I_10205</name>
</gene>
<dbReference type="Proteomes" id="UP001597011">
    <property type="component" value="Unassembled WGS sequence"/>
</dbReference>
<dbReference type="RefSeq" id="WP_379941916.1">
    <property type="nucleotide sequence ID" value="NZ_JBHTIB010000012.1"/>
</dbReference>
<protein>
    <recommendedName>
        <fullName evidence="3">PepSY-like beta-lactamase-inhibitor</fullName>
    </recommendedName>
</protein>
<reference evidence="2" key="1">
    <citation type="journal article" date="2019" name="Int. J. Syst. Evol. Microbiol.">
        <title>The Global Catalogue of Microorganisms (GCM) 10K type strain sequencing project: providing services to taxonomists for standard genome sequencing and annotation.</title>
        <authorList>
            <consortium name="The Broad Institute Genomics Platform"/>
            <consortium name="The Broad Institute Genome Sequencing Center for Infectious Disease"/>
            <person name="Wu L."/>
            <person name="Ma J."/>
        </authorList>
    </citation>
    <scope>NUCLEOTIDE SEQUENCE [LARGE SCALE GENOMIC DNA]</scope>
    <source>
        <strain evidence="2">CCUG 60529</strain>
    </source>
</reference>
<proteinExistence type="predicted"/>
<accession>A0ABW3BU02</accession>
<comment type="caution">
    <text evidence="1">The sequence shown here is derived from an EMBL/GenBank/DDBJ whole genome shotgun (WGS) entry which is preliminary data.</text>
</comment>
<evidence type="ECO:0000313" key="2">
    <source>
        <dbReference type="Proteomes" id="UP001597011"/>
    </source>
</evidence>
<name>A0ABW3BU02_9FLAO</name>
<evidence type="ECO:0008006" key="3">
    <source>
        <dbReference type="Google" id="ProtNLM"/>
    </source>
</evidence>
<keyword evidence="2" id="KW-1185">Reference proteome</keyword>
<sequence length="187" mass="21701">MKKFVFIMLLLALCILSCDGRKTKAESLKESVAKFKDSLGKLEITEYIPEKYVEVKTDTLLTNGFAISIKTYTNMKRVVTCKNQVDNTLTHINNYRDWVSEVTIKKNDKVIFDRVFDANFFLENDKTIADSLHKAINNKVWIDDEFPLNKNYVNLVGGFIFPESKKTLYYDIKIDNEGKYSVQKIEN</sequence>
<organism evidence="1 2">
    <name type="scientific">Mariniflexile aquimaris</name>
    <dbReference type="NCBI Taxonomy" id="881009"/>
    <lineage>
        <taxon>Bacteria</taxon>
        <taxon>Pseudomonadati</taxon>
        <taxon>Bacteroidota</taxon>
        <taxon>Flavobacteriia</taxon>
        <taxon>Flavobacteriales</taxon>
        <taxon>Flavobacteriaceae</taxon>
        <taxon>Mariniflexile</taxon>
    </lineage>
</organism>
<dbReference type="Gene3D" id="2.40.128.510">
    <property type="entry name" value="Protein of unknown function DUF4738"/>
    <property type="match status" value="1"/>
</dbReference>
<dbReference type="EMBL" id="JBHTIB010000012">
    <property type="protein sequence ID" value="MFD0836138.1"/>
    <property type="molecule type" value="Genomic_DNA"/>
</dbReference>